<dbReference type="InterPro" id="IPR013083">
    <property type="entry name" value="Znf_RING/FYVE/PHD"/>
</dbReference>
<dbReference type="InterPro" id="IPR058030">
    <property type="entry name" value="TRIM8/14/16/25/29/45/65_CC"/>
</dbReference>
<evidence type="ECO:0000259" key="10">
    <source>
        <dbReference type="PROSITE" id="PS50188"/>
    </source>
</evidence>
<dbReference type="Pfam" id="PF00643">
    <property type="entry name" value="zf-B_box"/>
    <property type="match status" value="1"/>
</dbReference>
<evidence type="ECO:0000313" key="11">
    <source>
        <dbReference type="Ensembl" id="ENSPNAP00000059081.1"/>
    </source>
</evidence>
<dbReference type="Gene3D" id="3.30.160.60">
    <property type="entry name" value="Classic Zinc Finger"/>
    <property type="match status" value="1"/>
</dbReference>
<reference evidence="11 12" key="1">
    <citation type="submission" date="2020-10" db="EMBL/GenBank/DDBJ databases">
        <title>Pygocentrus nattereri (red-bellied piranha) genome, fPygNat1, primary haplotype.</title>
        <authorList>
            <person name="Myers G."/>
            <person name="Meyer A."/>
            <person name="Karagic N."/>
            <person name="Pippel M."/>
            <person name="Winkler S."/>
            <person name="Tracey A."/>
            <person name="Wood J."/>
            <person name="Formenti G."/>
            <person name="Howe K."/>
            <person name="Fedrigo O."/>
            <person name="Jarvis E.D."/>
        </authorList>
    </citation>
    <scope>NUCLEOTIDE SEQUENCE [LARGE SCALE GENOMIC DNA]</scope>
</reference>
<proteinExistence type="predicted"/>
<dbReference type="Pfam" id="PF15227">
    <property type="entry name" value="zf-C3HC4_4"/>
    <property type="match status" value="1"/>
</dbReference>
<dbReference type="SMART" id="SM00184">
    <property type="entry name" value="RING"/>
    <property type="match status" value="1"/>
</dbReference>
<evidence type="ECO:0008006" key="13">
    <source>
        <dbReference type="Google" id="ProtNLM"/>
    </source>
</evidence>
<dbReference type="GO" id="GO:0005737">
    <property type="term" value="C:cytoplasm"/>
    <property type="evidence" value="ECO:0007669"/>
    <property type="project" value="UniProtKB-ARBA"/>
</dbReference>
<dbReference type="Gene3D" id="4.10.830.40">
    <property type="match status" value="1"/>
</dbReference>
<evidence type="ECO:0000256" key="5">
    <source>
        <dbReference type="ARBA" id="ARBA00022859"/>
    </source>
</evidence>
<evidence type="ECO:0000256" key="6">
    <source>
        <dbReference type="PROSITE-ProRule" id="PRU00024"/>
    </source>
</evidence>
<evidence type="ECO:0000313" key="12">
    <source>
        <dbReference type="Proteomes" id="UP001501920"/>
    </source>
</evidence>
<dbReference type="SUPFAM" id="SSF49899">
    <property type="entry name" value="Concanavalin A-like lectins/glucanases"/>
    <property type="match status" value="1"/>
</dbReference>
<dbReference type="InterPro" id="IPR051051">
    <property type="entry name" value="E3_ubiq-ligase_TRIM/RNF"/>
</dbReference>
<dbReference type="SUPFAM" id="SSF57845">
    <property type="entry name" value="B-box zinc-binding domain"/>
    <property type="match status" value="1"/>
</dbReference>
<name>A0AAR2KAF9_PYGNA</name>
<dbReference type="InterPro" id="IPR043136">
    <property type="entry name" value="B30.2/SPRY_sf"/>
</dbReference>
<dbReference type="InterPro" id="IPR000315">
    <property type="entry name" value="Znf_B-box"/>
</dbReference>
<keyword evidence="3 6" id="KW-0863">Zinc-finger</keyword>
<dbReference type="Ensembl" id="ENSPNAT00000066837.1">
    <property type="protein sequence ID" value="ENSPNAP00000059081.1"/>
    <property type="gene ID" value="ENSPNAG00000036713.1"/>
</dbReference>
<keyword evidence="2" id="KW-0479">Metal-binding</keyword>
<dbReference type="PROSITE" id="PS00518">
    <property type="entry name" value="ZF_RING_1"/>
    <property type="match status" value="1"/>
</dbReference>
<dbReference type="Proteomes" id="UP001501920">
    <property type="component" value="Chromosome 29"/>
</dbReference>
<evidence type="ECO:0000259" key="8">
    <source>
        <dbReference type="PROSITE" id="PS50089"/>
    </source>
</evidence>
<dbReference type="PROSITE" id="PS50188">
    <property type="entry name" value="B302_SPRY"/>
    <property type="match status" value="1"/>
</dbReference>
<dbReference type="PANTHER" id="PTHR25465:SF5">
    <property type="entry name" value="E3 UBIQUITIN_ISG15 LIGASE TRIM25-RELATED"/>
    <property type="match status" value="1"/>
</dbReference>
<dbReference type="CDD" id="cd16040">
    <property type="entry name" value="SPRY_PRY_SNTX"/>
    <property type="match status" value="1"/>
</dbReference>
<feature type="coiled-coil region" evidence="7">
    <location>
        <begin position="196"/>
        <end position="295"/>
    </location>
</feature>
<evidence type="ECO:0000259" key="9">
    <source>
        <dbReference type="PROSITE" id="PS50119"/>
    </source>
</evidence>
<evidence type="ECO:0000256" key="7">
    <source>
        <dbReference type="SAM" id="Coils"/>
    </source>
</evidence>
<dbReference type="SMART" id="SM00336">
    <property type="entry name" value="BBOX"/>
    <property type="match status" value="1"/>
</dbReference>
<dbReference type="Pfam" id="PF13765">
    <property type="entry name" value="PRY"/>
    <property type="match status" value="1"/>
</dbReference>
<feature type="domain" description="B box-type" evidence="9">
    <location>
        <begin position="148"/>
        <end position="188"/>
    </location>
</feature>
<dbReference type="Pfam" id="PF25600">
    <property type="entry name" value="TRIM_CC"/>
    <property type="match status" value="1"/>
</dbReference>
<sequence length="604" mass="68770">MAEAALKTLDSFNCPICLDLLKDPVTIPCGHSYCLDCIKDYWGQDDQRGVYSCPQCRHSFTPRPVLNKNTMLAELAEGLRKTRLQAAPPAGSPAGSGDVECDVCSGTKLRAVKSCRVCLASYCEAHIQPHYESPALKKHKLVEASMNLQEKICSLHDKLLEVFCRTDQQCVCLLCVMDEHSGHKTVSAAAERSEKQKQLVENQRKFQQRIQQTENKLRELKQAMDNLRRSAQAAVEDSEKIFSELIESIERRRSEVKELIRAQEKTELSQAEDLLKKLEQEIADLRRRDAELEQLSHSEDHIHFLQVTSLTLIICSVCPSFQWKCCRFTFIRLFLSWKNLCVCLFMSLQSFQSLSAPPQPADLPCITISPQFFMKHLKKAVTGVMERVKGEAVKFSGGIVSSSMTPDTWQKPQQFHQLLEPKTREDFLTYSCQISLDPNTANRQLALSERNRKVTVMRKIQKHPDHPERFDGVQQVLCRESLTGRCYWEVEFRGYYFDVVVSYKGVSRKGNQSGFGSNDQSWSLICSDSRFSFRHNNKQTELPVKSSSSRIGVYVDHSAGILSFYSVSDTMTLLHRVHTTFTQPLYPGFAVYGYGNVLQICDLN</sequence>
<evidence type="ECO:0000256" key="2">
    <source>
        <dbReference type="ARBA" id="ARBA00022723"/>
    </source>
</evidence>
<dbReference type="InterPro" id="IPR001870">
    <property type="entry name" value="B30.2/SPRY"/>
</dbReference>
<keyword evidence="5" id="KW-0391">Immunity</keyword>
<keyword evidence="12" id="KW-1185">Reference proteome</keyword>
<dbReference type="InterPro" id="IPR017907">
    <property type="entry name" value="Znf_RING_CS"/>
</dbReference>
<feature type="domain" description="RING-type" evidence="8">
    <location>
        <begin position="14"/>
        <end position="57"/>
    </location>
</feature>
<dbReference type="SMART" id="SM00449">
    <property type="entry name" value="SPRY"/>
    <property type="match status" value="1"/>
</dbReference>
<dbReference type="CDD" id="cd19769">
    <property type="entry name" value="Bbox2_TRIM16-like"/>
    <property type="match status" value="1"/>
</dbReference>
<dbReference type="Gene3D" id="2.60.120.920">
    <property type="match status" value="1"/>
</dbReference>
<dbReference type="PRINTS" id="PR01407">
    <property type="entry name" value="BUTYPHLNCDUF"/>
</dbReference>
<accession>A0AAR2KAF9</accession>
<dbReference type="InterPro" id="IPR001841">
    <property type="entry name" value="Znf_RING"/>
</dbReference>
<dbReference type="InterPro" id="IPR006574">
    <property type="entry name" value="PRY"/>
</dbReference>
<feature type="domain" description="B30.2/SPRY" evidence="10">
    <location>
        <begin position="414"/>
        <end position="604"/>
    </location>
</feature>
<evidence type="ECO:0000256" key="1">
    <source>
        <dbReference type="ARBA" id="ARBA00022588"/>
    </source>
</evidence>
<dbReference type="PROSITE" id="PS50089">
    <property type="entry name" value="ZF_RING_2"/>
    <property type="match status" value="1"/>
</dbReference>
<keyword evidence="7" id="KW-0175">Coiled coil</keyword>
<dbReference type="InterPro" id="IPR003877">
    <property type="entry name" value="SPRY_dom"/>
</dbReference>
<reference evidence="11" key="2">
    <citation type="submission" date="2025-08" db="UniProtKB">
        <authorList>
            <consortium name="Ensembl"/>
        </authorList>
    </citation>
    <scope>IDENTIFICATION</scope>
</reference>
<dbReference type="SMART" id="SM00589">
    <property type="entry name" value="PRY"/>
    <property type="match status" value="1"/>
</dbReference>
<dbReference type="InterPro" id="IPR013320">
    <property type="entry name" value="ConA-like_dom_sf"/>
</dbReference>
<evidence type="ECO:0000256" key="3">
    <source>
        <dbReference type="ARBA" id="ARBA00022771"/>
    </source>
</evidence>
<dbReference type="GO" id="GO:0045087">
    <property type="term" value="P:innate immune response"/>
    <property type="evidence" value="ECO:0007669"/>
    <property type="project" value="UniProtKB-KW"/>
</dbReference>
<protein>
    <recommendedName>
        <fullName evidence="13">Tripartite motif-containing protein 16-like</fullName>
    </recommendedName>
</protein>
<dbReference type="InterPro" id="IPR003879">
    <property type="entry name" value="Butyrophylin_SPRY"/>
</dbReference>
<dbReference type="GO" id="GO:0008270">
    <property type="term" value="F:zinc ion binding"/>
    <property type="evidence" value="ECO:0007669"/>
    <property type="project" value="UniProtKB-KW"/>
</dbReference>
<dbReference type="PROSITE" id="PS50119">
    <property type="entry name" value="ZF_BBOX"/>
    <property type="match status" value="1"/>
</dbReference>
<evidence type="ECO:0000256" key="4">
    <source>
        <dbReference type="ARBA" id="ARBA00022833"/>
    </source>
</evidence>
<keyword evidence="1" id="KW-0399">Innate immunity</keyword>
<dbReference type="PANTHER" id="PTHR25465">
    <property type="entry name" value="B-BOX DOMAIN CONTAINING"/>
    <property type="match status" value="1"/>
</dbReference>
<dbReference type="AlphaFoldDB" id="A0AAR2KAF9"/>
<dbReference type="Pfam" id="PF00622">
    <property type="entry name" value="SPRY"/>
    <property type="match status" value="1"/>
</dbReference>
<dbReference type="GeneTree" id="ENSGT01150000286899"/>
<dbReference type="SUPFAM" id="SSF57850">
    <property type="entry name" value="RING/U-box"/>
    <property type="match status" value="1"/>
</dbReference>
<dbReference type="Gene3D" id="3.30.40.10">
    <property type="entry name" value="Zinc/RING finger domain, C3HC4 (zinc finger)"/>
    <property type="match status" value="1"/>
</dbReference>
<organism evidence="11 12">
    <name type="scientific">Pygocentrus nattereri</name>
    <name type="common">Red-bellied piranha</name>
    <dbReference type="NCBI Taxonomy" id="42514"/>
    <lineage>
        <taxon>Eukaryota</taxon>
        <taxon>Metazoa</taxon>
        <taxon>Chordata</taxon>
        <taxon>Craniata</taxon>
        <taxon>Vertebrata</taxon>
        <taxon>Euteleostomi</taxon>
        <taxon>Actinopterygii</taxon>
        <taxon>Neopterygii</taxon>
        <taxon>Teleostei</taxon>
        <taxon>Ostariophysi</taxon>
        <taxon>Characiformes</taxon>
        <taxon>Characoidei</taxon>
        <taxon>Pygocentrus</taxon>
    </lineage>
</organism>
<reference evidence="11" key="3">
    <citation type="submission" date="2025-09" db="UniProtKB">
        <authorList>
            <consortium name="Ensembl"/>
        </authorList>
    </citation>
    <scope>IDENTIFICATION</scope>
</reference>
<keyword evidence="4" id="KW-0862">Zinc</keyword>